<comment type="subcellular location">
    <subcellularLocation>
        <location evidence="1">Endomembrane system</location>
        <topology evidence="1">Peripheral membrane protein</topology>
    </subcellularLocation>
</comment>
<comment type="caution">
    <text evidence="5">The sequence shown here is derived from an EMBL/GenBank/DDBJ whole genome shotgun (WGS) entry which is preliminary data.</text>
</comment>
<evidence type="ECO:0000256" key="3">
    <source>
        <dbReference type="SAM" id="MobiDB-lite"/>
    </source>
</evidence>
<feature type="domain" description="CRIB" evidence="4">
    <location>
        <begin position="138"/>
        <end position="152"/>
    </location>
</feature>
<dbReference type="GO" id="GO:0005886">
    <property type="term" value="C:plasma membrane"/>
    <property type="evidence" value="ECO:0007669"/>
    <property type="project" value="TreeGrafter"/>
</dbReference>
<dbReference type="GO" id="GO:0005737">
    <property type="term" value="C:cytoplasm"/>
    <property type="evidence" value="ECO:0007669"/>
    <property type="project" value="TreeGrafter"/>
</dbReference>
<comment type="similarity">
    <text evidence="2">Belongs to the BORG/CEP family.</text>
</comment>
<keyword evidence="6" id="KW-1185">Reference proteome</keyword>
<evidence type="ECO:0000313" key="5">
    <source>
        <dbReference type="EMBL" id="TWW72228.1"/>
    </source>
</evidence>
<feature type="region of interest" description="Disordered" evidence="3">
    <location>
        <begin position="83"/>
        <end position="121"/>
    </location>
</feature>
<protein>
    <submittedName>
        <fullName evidence="5">Cdc42 effector protein 2</fullName>
    </submittedName>
</protein>
<feature type="region of interest" description="Disordered" evidence="3">
    <location>
        <begin position="1"/>
        <end position="65"/>
    </location>
</feature>
<gene>
    <name evidence="5" type="ORF">D4764_16G0007250</name>
</gene>
<dbReference type="Pfam" id="PF14957">
    <property type="entry name" value="BORG_CEP"/>
    <property type="match status" value="1"/>
</dbReference>
<dbReference type="InterPro" id="IPR000095">
    <property type="entry name" value="CRIB_dom"/>
</dbReference>
<dbReference type="InterPro" id="IPR029273">
    <property type="entry name" value="Cdc42_effect-like"/>
</dbReference>
<dbReference type="EMBL" id="RHFK02000008">
    <property type="protein sequence ID" value="TWW72228.1"/>
    <property type="molecule type" value="Genomic_DNA"/>
</dbReference>
<dbReference type="GO" id="GO:0030838">
    <property type="term" value="P:positive regulation of actin filament polymerization"/>
    <property type="evidence" value="ECO:0007669"/>
    <property type="project" value="TreeGrafter"/>
</dbReference>
<dbReference type="PANTHER" id="PTHR15344">
    <property type="entry name" value="CDC42 EFFECTOR PROTEIN BORG"/>
    <property type="match status" value="1"/>
</dbReference>
<evidence type="ECO:0000256" key="2">
    <source>
        <dbReference type="ARBA" id="ARBA00010770"/>
    </source>
</evidence>
<dbReference type="GO" id="GO:0031267">
    <property type="term" value="F:small GTPase binding"/>
    <property type="evidence" value="ECO:0007669"/>
    <property type="project" value="TreeGrafter"/>
</dbReference>
<dbReference type="PROSITE" id="PS50108">
    <property type="entry name" value="CRIB"/>
    <property type="match status" value="1"/>
</dbReference>
<feature type="compositionally biased region" description="Basic and acidic residues" evidence="3">
    <location>
        <begin position="240"/>
        <end position="261"/>
    </location>
</feature>
<dbReference type="PANTHER" id="PTHR15344:SF20">
    <property type="entry name" value="CDC42 EFFECTOR PROTEIN 3-LIKE"/>
    <property type="match status" value="1"/>
</dbReference>
<reference evidence="5 6" key="1">
    <citation type="submission" date="2019-04" db="EMBL/GenBank/DDBJ databases">
        <title>Chromosome genome assembly for Takifugu flavidus.</title>
        <authorList>
            <person name="Xiao S."/>
        </authorList>
    </citation>
    <scope>NUCLEOTIDE SEQUENCE [LARGE SCALE GENOMIC DNA]</scope>
    <source>
        <strain evidence="5">HTHZ2018</strain>
        <tissue evidence="5">Muscle</tissue>
    </source>
</reference>
<dbReference type="GO" id="GO:0008360">
    <property type="term" value="P:regulation of cell shape"/>
    <property type="evidence" value="ECO:0007669"/>
    <property type="project" value="TreeGrafter"/>
</dbReference>
<name>A0A5C6NZI9_9TELE</name>
<feature type="compositionally biased region" description="Basic residues" evidence="3">
    <location>
        <begin position="1"/>
        <end position="13"/>
    </location>
</feature>
<feature type="compositionally biased region" description="Basic and acidic residues" evidence="3">
    <location>
        <begin position="46"/>
        <end position="63"/>
    </location>
</feature>
<dbReference type="GO" id="GO:0005856">
    <property type="term" value="C:cytoskeleton"/>
    <property type="evidence" value="ECO:0007669"/>
    <property type="project" value="TreeGrafter"/>
</dbReference>
<feature type="region of interest" description="Disordered" evidence="3">
    <location>
        <begin position="184"/>
        <end position="272"/>
    </location>
</feature>
<evidence type="ECO:0000256" key="1">
    <source>
        <dbReference type="ARBA" id="ARBA00004184"/>
    </source>
</evidence>
<proteinExistence type="inferred from homology"/>
<evidence type="ECO:0000313" key="6">
    <source>
        <dbReference type="Proteomes" id="UP000324091"/>
    </source>
</evidence>
<dbReference type="GO" id="GO:0012505">
    <property type="term" value="C:endomembrane system"/>
    <property type="evidence" value="ECO:0007669"/>
    <property type="project" value="UniProtKB-SubCell"/>
</dbReference>
<dbReference type="GO" id="GO:0007266">
    <property type="term" value="P:Rho protein signal transduction"/>
    <property type="evidence" value="ECO:0007669"/>
    <property type="project" value="TreeGrafter"/>
</dbReference>
<sequence length="291" mass="32891">MGKCTARHARRDHRSREHREPPGLQSGRRAGGSGLDSGFRQTVSKQELRKAAEQRDNETEIRDQLTPTYGCHDAFTLRYILRSPNQTLSDQTTKEPSKRPSSRPLEMPLRTSLYRKPPSGRWASRLSKRKEVLSVNMISLPLADFRHLSHIGNGAHMDSFGDLSFLKMGHGLLRQSSQSEQNIFMACSPPPKPPRLKLDEADGSESPEWRLSHQLNAPQKKKKCSSMPLLDTEDGEMDEEKWCQRENKDKTSVDSSDKGVGPEEDSSFSFSLDLGPSILEDVLQVMEKLHK</sequence>
<dbReference type="Proteomes" id="UP000324091">
    <property type="component" value="Chromosome 16"/>
</dbReference>
<dbReference type="AlphaFoldDB" id="A0A5C6NZI9"/>
<dbReference type="GO" id="GO:0031274">
    <property type="term" value="P:positive regulation of pseudopodium assembly"/>
    <property type="evidence" value="ECO:0007669"/>
    <property type="project" value="TreeGrafter"/>
</dbReference>
<organism evidence="5 6">
    <name type="scientific">Takifugu flavidus</name>
    <name type="common">sansaifugu</name>
    <dbReference type="NCBI Taxonomy" id="433684"/>
    <lineage>
        <taxon>Eukaryota</taxon>
        <taxon>Metazoa</taxon>
        <taxon>Chordata</taxon>
        <taxon>Craniata</taxon>
        <taxon>Vertebrata</taxon>
        <taxon>Euteleostomi</taxon>
        <taxon>Actinopterygii</taxon>
        <taxon>Neopterygii</taxon>
        <taxon>Teleostei</taxon>
        <taxon>Neoteleostei</taxon>
        <taxon>Acanthomorphata</taxon>
        <taxon>Eupercaria</taxon>
        <taxon>Tetraodontiformes</taxon>
        <taxon>Tetradontoidea</taxon>
        <taxon>Tetraodontidae</taxon>
        <taxon>Takifugu</taxon>
    </lineage>
</organism>
<dbReference type="InterPro" id="IPR051296">
    <property type="entry name" value="Cdc42_Effector_BORG/CEP"/>
</dbReference>
<accession>A0A5C6NZI9</accession>
<evidence type="ECO:0000259" key="4">
    <source>
        <dbReference type="PROSITE" id="PS50108"/>
    </source>
</evidence>